<gene>
    <name evidence="4" type="primary">LOC113520846</name>
</gene>
<evidence type="ECO:0000313" key="4">
    <source>
        <dbReference type="RefSeq" id="XP_026762070.1"/>
    </source>
</evidence>
<feature type="region of interest" description="Disordered" evidence="1">
    <location>
        <begin position="181"/>
        <end position="204"/>
    </location>
</feature>
<dbReference type="Proteomes" id="UP001652740">
    <property type="component" value="Unplaced"/>
</dbReference>
<dbReference type="OrthoDB" id="7483946at2759"/>
<feature type="signal peptide" evidence="2">
    <location>
        <begin position="1"/>
        <end position="21"/>
    </location>
</feature>
<name>A0A6J1WZU9_GALME</name>
<keyword evidence="2" id="KW-0732">Signal</keyword>
<dbReference type="KEGG" id="gmw:113520846"/>
<dbReference type="GeneID" id="113520846"/>
<evidence type="ECO:0000256" key="2">
    <source>
        <dbReference type="SAM" id="SignalP"/>
    </source>
</evidence>
<accession>A0A6J1WZU9</accession>
<dbReference type="InParanoid" id="A0A6J1WZU9"/>
<feature type="compositionally biased region" description="Polar residues" evidence="1">
    <location>
        <begin position="146"/>
        <end position="155"/>
    </location>
</feature>
<evidence type="ECO:0000313" key="3">
    <source>
        <dbReference type="Proteomes" id="UP001652740"/>
    </source>
</evidence>
<feature type="region of interest" description="Disordered" evidence="1">
    <location>
        <begin position="122"/>
        <end position="155"/>
    </location>
</feature>
<keyword evidence="3" id="KW-1185">Reference proteome</keyword>
<dbReference type="RefSeq" id="XP_026762070.1">
    <property type="nucleotide sequence ID" value="XM_026906269.3"/>
</dbReference>
<proteinExistence type="predicted"/>
<evidence type="ECO:0000256" key="1">
    <source>
        <dbReference type="SAM" id="MobiDB-lite"/>
    </source>
</evidence>
<reference evidence="4" key="1">
    <citation type="submission" date="2025-08" db="UniProtKB">
        <authorList>
            <consortium name="RefSeq"/>
        </authorList>
    </citation>
    <scope>IDENTIFICATION</scope>
    <source>
        <tissue evidence="4">Whole larvae</tissue>
    </source>
</reference>
<feature type="chain" id="PRO_5026709100" evidence="2">
    <location>
        <begin position="22"/>
        <end position="204"/>
    </location>
</feature>
<protein>
    <submittedName>
        <fullName evidence="4">Uncharacterized protein LOC113520846</fullName>
    </submittedName>
</protein>
<feature type="compositionally biased region" description="Low complexity" evidence="1">
    <location>
        <begin position="125"/>
        <end position="138"/>
    </location>
</feature>
<dbReference type="AlphaFoldDB" id="A0A6J1WZU9"/>
<organism evidence="3 4">
    <name type="scientific">Galleria mellonella</name>
    <name type="common">Greater wax moth</name>
    <dbReference type="NCBI Taxonomy" id="7137"/>
    <lineage>
        <taxon>Eukaryota</taxon>
        <taxon>Metazoa</taxon>
        <taxon>Ecdysozoa</taxon>
        <taxon>Arthropoda</taxon>
        <taxon>Hexapoda</taxon>
        <taxon>Insecta</taxon>
        <taxon>Pterygota</taxon>
        <taxon>Neoptera</taxon>
        <taxon>Endopterygota</taxon>
        <taxon>Lepidoptera</taxon>
        <taxon>Glossata</taxon>
        <taxon>Ditrysia</taxon>
        <taxon>Pyraloidea</taxon>
        <taxon>Pyralidae</taxon>
        <taxon>Galleriinae</taxon>
        <taxon>Galleria</taxon>
    </lineage>
</organism>
<sequence>MLYPKWVLSFLLLCCVCDIICKPTDHDVTQGRGISSTVWGWITYPFSWWSSEEAKPPVNDMLIGLPTQIPPNSIEVSTHNVTVWCNDQLCTTMRCFNIGCKYTICNIYDTDLNGECREYVTKPQETTSSKPTEPTSKSTAHDQKTEATTMSSQTIIAITPIPNSSQAINERPLALEAALSSTVIDSDKPNPNEPAKNQFYNDKV</sequence>